<feature type="region of interest" description="Disordered" evidence="1">
    <location>
        <begin position="215"/>
        <end position="237"/>
    </location>
</feature>
<evidence type="ECO:0000313" key="3">
    <source>
        <dbReference type="EMBL" id="GAA4821210.1"/>
    </source>
</evidence>
<feature type="transmembrane region" description="Helical" evidence="2">
    <location>
        <begin position="47"/>
        <end position="70"/>
    </location>
</feature>
<feature type="transmembrane region" description="Helical" evidence="2">
    <location>
        <begin position="90"/>
        <end position="110"/>
    </location>
</feature>
<sequence>MQPPSTTSQLLALVLLVLPGLTYQFLRERWRGPVAAEAQLGERMLRALTASVVLNGVYAVIAGPALVRAWRRAERSGLGALAAESPRAVGGWALLLFVVVPAAAAAAVSYRERRRAHSVYRPVPTAWDYAFGPHSDSGPRFIRARLKDGTWVGGWYGTRSYASGHPQEADLYLQASYLMGADGSFGSKVEHTGGIYLRMADVDVVEMVKVPEQRTVRGRDDSTAGGGTDAVGTGLPG</sequence>
<organism evidence="3 4">
    <name type="scientific">Streptomyces ziwulingensis</name>
    <dbReference type="NCBI Taxonomy" id="1045501"/>
    <lineage>
        <taxon>Bacteria</taxon>
        <taxon>Bacillati</taxon>
        <taxon>Actinomycetota</taxon>
        <taxon>Actinomycetes</taxon>
        <taxon>Kitasatosporales</taxon>
        <taxon>Streptomycetaceae</taxon>
        <taxon>Streptomyces</taxon>
    </lineage>
</organism>
<feature type="compositionally biased region" description="Gly residues" evidence="1">
    <location>
        <begin position="224"/>
        <end position="237"/>
    </location>
</feature>
<reference evidence="4" key="1">
    <citation type="journal article" date="2019" name="Int. J. Syst. Evol. Microbiol.">
        <title>The Global Catalogue of Microorganisms (GCM) 10K type strain sequencing project: providing services to taxonomists for standard genome sequencing and annotation.</title>
        <authorList>
            <consortium name="The Broad Institute Genomics Platform"/>
            <consortium name="The Broad Institute Genome Sequencing Center for Infectious Disease"/>
            <person name="Wu L."/>
            <person name="Ma J."/>
        </authorList>
    </citation>
    <scope>NUCLEOTIDE SEQUENCE [LARGE SCALE GENOMIC DNA]</scope>
    <source>
        <strain evidence="4">JCM 18081</strain>
    </source>
</reference>
<dbReference type="Pfam" id="PF19865">
    <property type="entry name" value="DUF6338"/>
    <property type="match status" value="1"/>
</dbReference>
<name>A0ABP9CXC5_9ACTN</name>
<comment type="caution">
    <text evidence="3">The sequence shown here is derived from an EMBL/GenBank/DDBJ whole genome shotgun (WGS) entry which is preliminary data.</text>
</comment>
<feature type="transmembrane region" description="Helical" evidence="2">
    <location>
        <begin position="6"/>
        <end position="26"/>
    </location>
</feature>
<keyword evidence="4" id="KW-1185">Reference proteome</keyword>
<keyword evidence="2" id="KW-0812">Transmembrane</keyword>
<evidence type="ECO:0000256" key="1">
    <source>
        <dbReference type="SAM" id="MobiDB-lite"/>
    </source>
</evidence>
<evidence type="ECO:0000256" key="2">
    <source>
        <dbReference type="SAM" id="Phobius"/>
    </source>
</evidence>
<gene>
    <name evidence="3" type="ORF">GCM10023220_62880</name>
</gene>
<dbReference type="Proteomes" id="UP001501265">
    <property type="component" value="Unassembled WGS sequence"/>
</dbReference>
<keyword evidence="2" id="KW-0472">Membrane</keyword>
<dbReference type="RefSeq" id="WP_345624065.1">
    <property type="nucleotide sequence ID" value="NZ_BAABIG010000083.1"/>
</dbReference>
<keyword evidence="2" id="KW-1133">Transmembrane helix</keyword>
<accession>A0ABP9CXC5</accession>
<evidence type="ECO:0000313" key="4">
    <source>
        <dbReference type="Proteomes" id="UP001501265"/>
    </source>
</evidence>
<proteinExistence type="predicted"/>
<dbReference type="InterPro" id="IPR045919">
    <property type="entry name" value="DUF6338"/>
</dbReference>
<protein>
    <submittedName>
        <fullName evidence="3">DUF6338 family protein</fullName>
    </submittedName>
</protein>
<dbReference type="EMBL" id="BAABIG010000083">
    <property type="protein sequence ID" value="GAA4821210.1"/>
    <property type="molecule type" value="Genomic_DNA"/>
</dbReference>